<sequence length="39" mass="4354">MVLAREQAVATSRTEAMRSVRITRAIHPQGRPRGPLPGW</sequence>
<dbReference type="AlphaFoldDB" id="Q1D116"/>
<dbReference type="EMBL" id="CP000113">
    <property type="protein sequence ID" value="ABF90440.1"/>
    <property type="molecule type" value="Genomic_DNA"/>
</dbReference>
<dbReference type="KEGG" id="mxa:MXAN_5514"/>
<proteinExistence type="predicted"/>
<dbReference type="EnsemblBacteria" id="ABF90440">
    <property type="protein sequence ID" value="ABF90440"/>
    <property type="gene ID" value="MXAN_5514"/>
</dbReference>
<accession>Q1D116</accession>
<dbReference type="Proteomes" id="UP000002402">
    <property type="component" value="Chromosome"/>
</dbReference>
<dbReference type="HOGENOM" id="CLU_3313173_0_0_7"/>
<keyword evidence="2" id="KW-1185">Reference proteome</keyword>
<evidence type="ECO:0000313" key="2">
    <source>
        <dbReference type="Proteomes" id="UP000002402"/>
    </source>
</evidence>
<evidence type="ECO:0000313" key="1">
    <source>
        <dbReference type="EMBL" id="ABF90440.1"/>
    </source>
</evidence>
<protein>
    <submittedName>
        <fullName evidence="1">Uncharacterized protein</fullName>
    </submittedName>
</protein>
<organism evidence="1 2">
    <name type="scientific">Myxococcus xanthus (strain DK1622)</name>
    <dbReference type="NCBI Taxonomy" id="246197"/>
    <lineage>
        <taxon>Bacteria</taxon>
        <taxon>Pseudomonadati</taxon>
        <taxon>Myxococcota</taxon>
        <taxon>Myxococcia</taxon>
        <taxon>Myxococcales</taxon>
        <taxon>Cystobacterineae</taxon>
        <taxon>Myxococcaceae</taxon>
        <taxon>Myxococcus</taxon>
    </lineage>
</organism>
<reference evidence="1 2" key="1">
    <citation type="journal article" date="2006" name="Proc. Natl. Acad. Sci. U.S.A.">
        <title>Evolution of sensory complexity recorded in a myxobacterial genome.</title>
        <authorList>
            <person name="Goldman B.S."/>
            <person name="Nierman W.C."/>
            <person name="Kaiser D."/>
            <person name="Slater S.C."/>
            <person name="Durkin A.S."/>
            <person name="Eisen J.A."/>
            <person name="Ronning C.M."/>
            <person name="Barbazuk W.B."/>
            <person name="Blanchard M."/>
            <person name="Field C."/>
            <person name="Halling C."/>
            <person name="Hinkle G."/>
            <person name="Iartchuk O."/>
            <person name="Kim H.S."/>
            <person name="Mackenzie C."/>
            <person name="Madupu R."/>
            <person name="Miller N."/>
            <person name="Shvartsbeyn A."/>
            <person name="Sullivan S.A."/>
            <person name="Vaudin M."/>
            <person name="Wiegand R."/>
            <person name="Kaplan H.B."/>
        </authorList>
    </citation>
    <scope>NUCLEOTIDE SEQUENCE [LARGE SCALE GENOMIC DNA]</scope>
    <source>
        <strain evidence="2">DK1622</strain>
    </source>
</reference>
<name>Q1D116_MYXXD</name>
<gene>
    <name evidence="1" type="ordered locus">MXAN_5514</name>
</gene>